<keyword evidence="1" id="KW-0472">Membrane</keyword>
<feature type="transmembrane region" description="Helical" evidence="1">
    <location>
        <begin position="65"/>
        <end position="88"/>
    </location>
</feature>
<evidence type="ECO:0000256" key="1">
    <source>
        <dbReference type="SAM" id="Phobius"/>
    </source>
</evidence>
<dbReference type="GO" id="GO:0003676">
    <property type="term" value="F:nucleic acid binding"/>
    <property type="evidence" value="ECO:0007669"/>
    <property type="project" value="InterPro"/>
</dbReference>
<protein>
    <recommendedName>
        <fullName evidence="4">DUF1294 domain-containing protein</fullName>
    </recommendedName>
</protein>
<sequence>MRLILSLGLILWNLFAFAAYGLDKRRAIKGAWRMSEKFLILLSLAGAGLGSVLAGHLFHHKTRKWYFRFSWLLGLLIDLLLIYCLWRFKNEWTINF</sequence>
<dbReference type="InterPro" id="IPR012156">
    <property type="entry name" value="Cold_shock_CspA"/>
</dbReference>
<dbReference type="PIRSF" id="PIRSF002599">
    <property type="entry name" value="Cold_shock_A"/>
    <property type="match status" value="1"/>
</dbReference>
<feature type="transmembrane region" description="Helical" evidence="1">
    <location>
        <begin position="38"/>
        <end position="58"/>
    </location>
</feature>
<dbReference type="EMBL" id="AEUV02000002">
    <property type="protein sequence ID" value="EHI74979.1"/>
    <property type="molecule type" value="Genomic_DNA"/>
</dbReference>
<evidence type="ECO:0000313" key="2">
    <source>
        <dbReference type="EMBL" id="EHI74979.1"/>
    </source>
</evidence>
<keyword evidence="1" id="KW-0812">Transmembrane</keyword>
<accession>G5JQ95</accession>
<keyword evidence="1" id="KW-1133">Transmembrane helix</keyword>
<dbReference type="AlphaFoldDB" id="G5JQ95"/>
<evidence type="ECO:0008006" key="4">
    <source>
        <dbReference type="Google" id="ProtNLM"/>
    </source>
</evidence>
<evidence type="ECO:0000313" key="3">
    <source>
        <dbReference type="Proteomes" id="UP000004322"/>
    </source>
</evidence>
<reference evidence="2" key="1">
    <citation type="submission" date="2011-07" db="EMBL/GenBank/DDBJ databases">
        <authorList>
            <person name="Stanhope M.J."/>
            <person name="Durkin A.S."/>
            <person name="Hostetler J."/>
            <person name="Kim M."/>
            <person name="Radune D."/>
            <person name="Singh I."/>
            <person name="Town C.D."/>
        </authorList>
    </citation>
    <scope>NUCLEOTIDE SEQUENCE [LARGE SCALE GENOMIC DNA]</scope>
    <source>
        <strain evidence="2">HS-6</strain>
    </source>
</reference>
<dbReference type="InterPro" id="IPR010718">
    <property type="entry name" value="DUF1294"/>
</dbReference>
<dbReference type="RefSeq" id="WP_004228928.1">
    <property type="nucleotide sequence ID" value="NZ_AEUV02000002.1"/>
</dbReference>
<comment type="caution">
    <text evidence="2">The sequence shown here is derived from an EMBL/GenBank/DDBJ whole genome shotgun (WGS) entry which is preliminary data.</text>
</comment>
<dbReference type="Proteomes" id="UP000004322">
    <property type="component" value="Unassembled WGS sequence"/>
</dbReference>
<name>G5JQ95_STRCG</name>
<keyword evidence="3" id="KW-1185">Reference proteome</keyword>
<gene>
    <name evidence="2" type="ORF">STRCR_1778</name>
</gene>
<proteinExistence type="predicted"/>
<dbReference type="Pfam" id="PF06961">
    <property type="entry name" value="DUF1294"/>
    <property type="match status" value="1"/>
</dbReference>
<organism evidence="2 3">
    <name type="scientific">Streptococcus criceti HS-6</name>
    <dbReference type="NCBI Taxonomy" id="873449"/>
    <lineage>
        <taxon>Bacteria</taxon>
        <taxon>Bacillati</taxon>
        <taxon>Bacillota</taxon>
        <taxon>Bacilli</taxon>
        <taxon>Lactobacillales</taxon>
        <taxon>Streptococcaceae</taxon>
        <taxon>Streptococcus</taxon>
    </lineage>
</organism>
<dbReference type="STRING" id="873449.STRCR_1778"/>
<dbReference type="eggNOG" id="COG3326">
    <property type="taxonomic scope" value="Bacteria"/>
</dbReference>